<evidence type="ECO:0000256" key="3">
    <source>
        <dbReference type="ARBA" id="ARBA00007682"/>
    </source>
</evidence>
<evidence type="ECO:0000313" key="12">
    <source>
        <dbReference type="Proteomes" id="UP001237642"/>
    </source>
</evidence>
<comment type="subcellular location">
    <subcellularLocation>
        <location evidence="2">Cytoplasm</location>
    </subcellularLocation>
    <subcellularLocation>
        <location evidence="1">Nucleus</location>
    </subcellularLocation>
</comment>
<accession>A0AAD8MQI8</accession>
<evidence type="ECO:0000256" key="6">
    <source>
        <dbReference type="ARBA" id="ARBA00023015"/>
    </source>
</evidence>
<name>A0AAD8MQI8_9APIA</name>
<keyword evidence="4" id="KW-0963">Cytoplasm</keyword>
<dbReference type="GO" id="GO:0006355">
    <property type="term" value="P:regulation of DNA-templated transcription"/>
    <property type="evidence" value="ECO:0007669"/>
    <property type="project" value="InterPro"/>
</dbReference>
<evidence type="ECO:0000256" key="9">
    <source>
        <dbReference type="SAM" id="Coils"/>
    </source>
</evidence>
<dbReference type="GO" id="GO:0005737">
    <property type="term" value="C:cytoplasm"/>
    <property type="evidence" value="ECO:0007669"/>
    <property type="project" value="UniProtKB-SubCell"/>
</dbReference>
<protein>
    <recommendedName>
        <fullName evidence="10">CCR4-Not complex component Not N-terminal domain-containing protein</fullName>
    </recommendedName>
</protein>
<evidence type="ECO:0000259" key="10">
    <source>
        <dbReference type="Pfam" id="PF04065"/>
    </source>
</evidence>
<organism evidence="11 12">
    <name type="scientific">Heracleum sosnowskyi</name>
    <dbReference type="NCBI Taxonomy" id="360622"/>
    <lineage>
        <taxon>Eukaryota</taxon>
        <taxon>Viridiplantae</taxon>
        <taxon>Streptophyta</taxon>
        <taxon>Embryophyta</taxon>
        <taxon>Tracheophyta</taxon>
        <taxon>Spermatophyta</taxon>
        <taxon>Magnoliopsida</taxon>
        <taxon>eudicotyledons</taxon>
        <taxon>Gunneridae</taxon>
        <taxon>Pentapetalae</taxon>
        <taxon>asterids</taxon>
        <taxon>campanulids</taxon>
        <taxon>Apiales</taxon>
        <taxon>Apiaceae</taxon>
        <taxon>Apioideae</taxon>
        <taxon>apioid superclade</taxon>
        <taxon>Tordylieae</taxon>
        <taxon>Tordyliinae</taxon>
        <taxon>Heracleum</taxon>
    </lineage>
</organism>
<evidence type="ECO:0000256" key="2">
    <source>
        <dbReference type="ARBA" id="ARBA00004496"/>
    </source>
</evidence>
<evidence type="ECO:0000256" key="5">
    <source>
        <dbReference type="ARBA" id="ARBA00022491"/>
    </source>
</evidence>
<evidence type="ECO:0000256" key="8">
    <source>
        <dbReference type="ARBA" id="ARBA00023242"/>
    </source>
</evidence>
<keyword evidence="6" id="KW-0805">Transcription regulation</keyword>
<reference evidence="11" key="1">
    <citation type="submission" date="2023-02" db="EMBL/GenBank/DDBJ databases">
        <title>Genome of toxic invasive species Heracleum sosnowskyi carries increased number of genes despite the absence of recent whole-genome duplications.</title>
        <authorList>
            <person name="Schelkunov M."/>
            <person name="Shtratnikova V."/>
            <person name="Makarenko M."/>
            <person name="Klepikova A."/>
            <person name="Omelchenko D."/>
            <person name="Novikova G."/>
            <person name="Obukhova E."/>
            <person name="Bogdanov V."/>
            <person name="Penin A."/>
            <person name="Logacheva M."/>
        </authorList>
    </citation>
    <scope>NUCLEOTIDE SEQUENCE</scope>
    <source>
        <strain evidence="11">Hsosn_3</strain>
        <tissue evidence="11">Leaf</tissue>
    </source>
</reference>
<reference evidence="11" key="2">
    <citation type="submission" date="2023-05" db="EMBL/GenBank/DDBJ databases">
        <authorList>
            <person name="Schelkunov M.I."/>
        </authorList>
    </citation>
    <scope>NUCLEOTIDE SEQUENCE</scope>
    <source>
        <strain evidence="11">Hsosn_3</strain>
        <tissue evidence="11">Leaf</tissue>
    </source>
</reference>
<dbReference type="Pfam" id="PF04065">
    <property type="entry name" value="Not3"/>
    <property type="match status" value="1"/>
</dbReference>
<proteinExistence type="inferred from homology"/>
<dbReference type="InterPro" id="IPR040168">
    <property type="entry name" value="Not2/3/5"/>
</dbReference>
<gene>
    <name evidence="11" type="ORF">POM88_023505</name>
</gene>
<dbReference type="GO" id="GO:0030015">
    <property type="term" value="C:CCR4-NOT core complex"/>
    <property type="evidence" value="ECO:0007669"/>
    <property type="project" value="InterPro"/>
</dbReference>
<feature type="coiled-coil region" evidence="9">
    <location>
        <begin position="23"/>
        <end position="50"/>
    </location>
</feature>
<dbReference type="InterPro" id="IPR007207">
    <property type="entry name" value="Not_N"/>
</dbReference>
<dbReference type="PANTHER" id="PTHR23326">
    <property type="entry name" value="CCR4 NOT-RELATED"/>
    <property type="match status" value="1"/>
</dbReference>
<dbReference type="Proteomes" id="UP001237642">
    <property type="component" value="Unassembled WGS sequence"/>
</dbReference>
<keyword evidence="9" id="KW-0175">Coiled coil</keyword>
<evidence type="ECO:0000256" key="7">
    <source>
        <dbReference type="ARBA" id="ARBA00023163"/>
    </source>
</evidence>
<dbReference type="GO" id="GO:0005634">
    <property type="term" value="C:nucleus"/>
    <property type="evidence" value="ECO:0007669"/>
    <property type="project" value="UniProtKB-SubCell"/>
</dbReference>
<keyword evidence="7" id="KW-0804">Transcription</keyword>
<evidence type="ECO:0000256" key="1">
    <source>
        <dbReference type="ARBA" id="ARBA00004123"/>
    </source>
</evidence>
<feature type="domain" description="CCR4-Not complex component Not N-terminal" evidence="10">
    <location>
        <begin position="14"/>
        <end position="68"/>
    </location>
</feature>
<keyword evidence="8" id="KW-0539">Nucleus</keyword>
<dbReference type="EMBL" id="JAUIZM010000005">
    <property type="protein sequence ID" value="KAK1385770.1"/>
    <property type="molecule type" value="Genomic_DNA"/>
</dbReference>
<evidence type="ECO:0000256" key="4">
    <source>
        <dbReference type="ARBA" id="ARBA00022490"/>
    </source>
</evidence>
<evidence type="ECO:0000313" key="11">
    <source>
        <dbReference type="EMBL" id="KAK1385770.1"/>
    </source>
</evidence>
<comment type="similarity">
    <text evidence="3">Belongs to the CNOT2/3/5 family.</text>
</comment>
<dbReference type="AlphaFoldDB" id="A0AAD8MQI8"/>
<keyword evidence="5" id="KW-0678">Repressor</keyword>
<comment type="caution">
    <text evidence="11">The sequence shown here is derived from an EMBL/GenBank/DDBJ whole genome shotgun (WGS) entry which is preliminary data.</text>
</comment>
<keyword evidence="12" id="KW-1185">Reference proteome</keyword>
<sequence length="192" mass="21977">MLSIAEKKTAKEAWDAIKTLQVSASYEQALTDARKQIEREMERFKICEKETKTKALSKEGLGQQPKTKFSLAEFSRLLIFSFSFHFLYATIRSTCMPWDSFYTVKFRACPFAWLYKLRDIYHVQLLSSPGYVMILFCLKFDFLVHIPLFPVVPDLFLGINRSGEHEASREVEVRGAECGVCGGISPVKLKIG</sequence>